<protein>
    <submittedName>
        <fullName evidence="1">Outer membrane fimbrial usher protein</fullName>
    </submittedName>
</protein>
<evidence type="ECO:0000313" key="2">
    <source>
        <dbReference type="Proteomes" id="UP000019194"/>
    </source>
</evidence>
<comment type="caution">
    <text evidence="1">The sequence shown here is derived from an EMBL/GenBank/DDBJ whole genome shotgun (WGS) entry which is preliminary data.</text>
</comment>
<sequence>MGGVLATSMGAFGVDVTGSRARIASQTMSGWRLQTNWSKTFTPIGTHVALAGYRYSTEGYRDYGDVLGERSVSGSNAQWRSDTLRQKNQFTVTVNQTLSSYGNLWLSGSMMDYYSDRGSSTQLQAGYNTTFGRMTLGMSFSRQDTWWRNGDRSQVQKENMATLTLSMPLGIGEREHTLALSASQAQQAGRNAQLALSGALDQDETLNYALSTGWQQGQGESNSVTDWGGSLQKKYGFRHAKRQRLTVTKLSAMVCRGTRGARCTSPWHCCRPVGWRHICPGGSARRCGSQSRGRTGCNRQQRGLCAGPLIDTLSL</sequence>
<dbReference type="AlphaFoldDB" id="A0A7G2IYP3"/>
<accession>A0A7G2IYP3</accession>
<dbReference type="GO" id="GO:0009297">
    <property type="term" value="P:pilus assembly"/>
    <property type="evidence" value="ECO:0007669"/>
    <property type="project" value="InterPro"/>
</dbReference>
<dbReference type="GO" id="GO:0009279">
    <property type="term" value="C:cell outer membrane"/>
    <property type="evidence" value="ECO:0007669"/>
    <property type="project" value="TreeGrafter"/>
</dbReference>
<dbReference type="EMBL" id="CBWP010000087">
    <property type="protein sequence ID" value="CDL41692.1"/>
    <property type="molecule type" value="Genomic_DNA"/>
</dbReference>
<dbReference type="InterPro" id="IPR000015">
    <property type="entry name" value="Fimb_usher"/>
</dbReference>
<dbReference type="GO" id="GO:0015473">
    <property type="term" value="F:fimbrial usher porin activity"/>
    <property type="evidence" value="ECO:0007669"/>
    <property type="project" value="InterPro"/>
</dbReference>
<proteinExistence type="predicted"/>
<organism evidence="1 2">
    <name type="scientific">Citrobacter freundii</name>
    <dbReference type="NCBI Taxonomy" id="546"/>
    <lineage>
        <taxon>Bacteria</taxon>
        <taxon>Pseudomonadati</taxon>
        <taxon>Pseudomonadota</taxon>
        <taxon>Gammaproteobacteria</taxon>
        <taxon>Enterobacterales</taxon>
        <taxon>Enterobacteriaceae</taxon>
        <taxon>Citrobacter</taxon>
        <taxon>Citrobacter freundii complex</taxon>
    </lineage>
</organism>
<dbReference type="PANTHER" id="PTHR30451:SF20">
    <property type="entry name" value="FIMBRIAE USHER"/>
    <property type="match status" value="1"/>
</dbReference>
<name>A0A7G2IYP3_CITFR</name>
<dbReference type="Pfam" id="PF00577">
    <property type="entry name" value="Usher"/>
    <property type="match status" value="1"/>
</dbReference>
<dbReference type="Proteomes" id="UP000019194">
    <property type="component" value="Unassembled WGS sequence"/>
</dbReference>
<dbReference type="PANTHER" id="PTHR30451">
    <property type="entry name" value="OUTER MEMBRANE USHER PROTEIN"/>
    <property type="match status" value="1"/>
</dbReference>
<reference evidence="1 2" key="1">
    <citation type="submission" date="2013-10" db="EMBL/GenBank/DDBJ databases">
        <title>Antibiotic resistance diversity of beta-lactamase producers in the General Hospital Vienna.</title>
        <authorList>
            <person name="Barisic I."/>
            <person name="Mitteregger D."/>
            <person name="Hirschl A.M."/>
            <person name="Noehammer C."/>
            <person name="Wiesinger-Mayr H."/>
        </authorList>
    </citation>
    <scope>NUCLEOTIDE SEQUENCE [LARGE SCALE GENOMIC DNA]</scope>
    <source>
        <strain evidence="1 2">ISC11</strain>
    </source>
</reference>
<evidence type="ECO:0000313" key="1">
    <source>
        <dbReference type="EMBL" id="CDL41692.1"/>
    </source>
</evidence>